<dbReference type="Pfam" id="PF06048">
    <property type="entry name" value="DUF927"/>
    <property type="match status" value="1"/>
</dbReference>
<sequence>MNTLEFFQAILPAEGTYFLALFKPGFDAPAHKAFDSLESMAEAVFKIEQTNPTWSTYHACAAYNGAFIEKEGKKKYRVKDNWNKAKSFWADIDCGEDKASEGKGYATKREAAEALVAFCTKTGFPRPMFIDSGNGIHCYWPLSKAIRSEAWVRIAYALKSLFAHHGLLVDPSRTADFASILRPVGSYHKKSHPKEVVCKQIAVESDPREFANLVKELVQGIPVQQPPKPAPAISQEMLDANADLLGHVSSSISIPVSAIKVADRCNQVAEMRDMRGDVGYDQWRGVIGIIKHCLEGDTLAHEWSSGHEHYTYEATQSKLDTWSTPPATCEFFSKCNPKGCEGCTQKGKIKTPMVLGRVSEQQKDLVVEAEVDGEVMEVEIPEFPKGFRWLGDSMVREMEDKDDILHQFQFSRTLFYPLHRIRKEDGTFCLGMRVHLPTGKTRDFNIDTSLLASPQKLAEQLCDYEVATTNNKDSSLHMTAYLKDYLFKLMNEAEELNTLTTFGWHYDNQAFLVGDRLYHRDGTVRKVLVGGYAADKLSALPAPIGTSEGYAKALNFLYDRPGMQPMQYVIASHFGSLLTPFCDSMYHGLMMVVTGGDSGKGKTTVCNAALYAFGDAQKLQLSGEKGATMNARYSFMSAFKNIPVLMDELTSLPNDQLSELAYQISMGHEKERMRIKNTGMRFSESQTWDMSPSGTANADMHGKLAGMNQNSQAEAVRIIQIKIDQYPATKLEVEEVEPNRKMIELNRGAAGDKYIRYVVSNLDTIIEKLTVIGKRIHKDVPDSKYRFYRNHAMCSLAAIQITNELGITHFDFEKLYDYTVELFLQLAESVAENNTLTPEDALNNMIGELSPRIIVTTEYRDRNDGRGPETVRISGNTGPAGRYITGNANIKGNDLAGKLFICRQEFIKWCKDHRVDENAVIAYAQTAGLLVQWKEKFTIGRGSSITTGNTRCVVIDINKLQGMTSNAPKLTIHTSTPVQSGNTVVNI</sequence>
<evidence type="ECO:0000313" key="2">
    <source>
        <dbReference type="EMBL" id="CAB4135492.1"/>
    </source>
</evidence>
<feature type="domain" description="DUF927" evidence="1">
    <location>
        <begin position="424"/>
        <end position="678"/>
    </location>
</feature>
<reference evidence="2" key="1">
    <citation type="submission" date="2020-04" db="EMBL/GenBank/DDBJ databases">
        <authorList>
            <person name="Chiriac C."/>
            <person name="Salcher M."/>
            <person name="Ghai R."/>
            <person name="Kavagutti S V."/>
        </authorList>
    </citation>
    <scope>NUCLEOTIDE SEQUENCE</scope>
</reference>
<dbReference type="InterPro" id="IPR009270">
    <property type="entry name" value="DUF927"/>
</dbReference>
<evidence type="ECO:0000259" key="1">
    <source>
        <dbReference type="Pfam" id="PF06048"/>
    </source>
</evidence>
<organism evidence="2">
    <name type="scientific">uncultured Caudovirales phage</name>
    <dbReference type="NCBI Taxonomy" id="2100421"/>
    <lineage>
        <taxon>Viruses</taxon>
        <taxon>Duplodnaviria</taxon>
        <taxon>Heunggongvirae</taxon>
        <taxon>Uroviricota</taxon>
        <taxon>Caudoviricetes</taxon>
        <taxon>Peduoviridae</taxon>
        <taxon>Maltschvirus</taxon>
        <taxon>Maltschvirus maltsch</taxon>
    </lineage>
</organism>
<name>A0A6J5LP46_9CAUD</name>
<dbReference type="EMBL" id="LR796300">
    <property type="protein sequence ID" value="CAB4135492.1"/>
    <property type="molecule type" value="Genomic_DNA"/>
</dbReference>
<protein>
    <recommendedName>
        <fullName evidence="1">DUF927 domain-containing protein</fullName>
    </recommendedName>
</protein>
<accession>A0A6J5LP46</accession>
<proteinExistence type="predicted"/>
<gene>
    <name evidence="2" type="ORF">UFOVP285_37</name>
</gene>